<proteinExistence type="predicted"/>
<dbReference type="EMBL" id="CAKOGP040001739">
    <property type="protein sequence ID" value="CAJ1948069.1"/>
    <property type="molecule type" value="Genomic_DNA"/>
</dbReference>
<gene>
    <name evidence="2" type="ORF">CYCCA115_LOCUS11443</name>
</gene>
<evidence type="ECO:0000313" key="3">
    <source>
        <dbReference type="Proteomes" id="UP001295423"/>
    </source>
</evidence>
<dbReference type="AlphaFoldDB" id="A0AAD2FP46"/>
<keyword evidence="3" id="KW-1185">Reference proteome</keyword>
<name>A0AAD2FP46_9STRA</name>
<accession>A0AAD2FP46</accession>
<evidence type="ECO:0000256" key="1">
    <source>
        <dbReference type="SAM" id="SignalP"/>
    </source>
</evidence>
<organism evidence="2 3">
    <name type="scientific">Cylindrotheca closterium</name>
    <dbReference type="NCBI Taxonomy" id="2856"/>
    <lineage>
        <taxon>Eukaryota</taxon>
        <taxon>Sar</taxon>
        <taxon>Stramenopiles</taxon>
        <taxon>Ochrophyta</taxon>
        <taxon>Bacillariophyta</taxon>
        <taxon>Bacillariophyceae</taxon>
        <taxon>Bacillariophycidae</taxon>
        <taxon>Bacillariales</taxon>
        <taxon>Bacillariaceae</taxon>
        <taxon>Cylindrotheca</taxon>
    </lineage>
</organism>
<dbReference type="Proteomes" id="UP001295423">
    <property type="component" value="Unassembled WGS sequence"/>
</dbReference>
<reference evidence="2" key="1">
    <citation type="submission" date="2023-08" db="EMBL/GenBank/DDBJ databases">
        <authorList>
            <person name="Audoor S."/>
            <person name="Bilcke G."/>
        </authorList>
    </citation>
    <scope>NUCLEOTIDE SEQUENCE</scope>
</reference>
<comment type="caution">
    <text evidence="2">The sequence shown here is derived from an EMBL/GenBank/DDBJ whole genome shotgun (WGS) entry which is preliminary data.</text>
</comment>
<evidence type="ECO:0000313" key="2">
    <source>
        <dbReference type="EMBL" id="CAJ1948069.1"/>
    </source>
</evidence>
<feature type="signal peptide" evidence="1">
    <location>
        <begin position="1"/>
        <end position="20"/>
    </location>
</feature>
<keyword evidence="1" id="KW-0732">Signal</keyword>
<sequence length="275" mass="31119">MLLILVYLHLLFLLLDLSNQYTLVTPEHTPQLPWLILRLHSLLRNASGNPPTYKEVNALDIANFRNATKVSSPNRGGQLGHVGLTMTAPDYALISPTAAWVNPIPPAPTFTTQHNVSLALKKLIDNAVPNEYLDKIRHPYLNLLPISIPNIFAHLYQQPSSNVTPEAIEERRLSIERQKYSIDEELTTYFKRLQDYQTFAAQGGEEVTDNNLMTIAVRHIRATKHFNQDCQDWNARAADTKTWTLLKAFFQQAQCKLPSRQPTSHPTAMISAIMA</sequence>
<feature type="chain" id="PRO_5042062735" evidence="1">
    <location>
        <begin position="21"/>
        <end position="275"/>
    </location>
</feature>
<protein>
    <submittedName>
        <fullName evidence="2">Uncharacterized protein</fullName>
    </submittedName>
</protein>